<dbReference type="PDB" id="6V1V">
    <property type="method" value="X-ray"/>
    <property type="resolution" value="3.19 A"/>
    <property type="chains" value="A/B/C/D=7-803"/>
</dbReference>
<organism evidence="1">
    <name type="scientific">Bacillus thuringiensis</name>
    <dbReference type="NCBI Taxonomy" id="1428"/>
    <lineage>
        <taxon>Bacteria</taxon>
        <taxon>Bacillati</taxon>
        <taxon>Bacillota</taxon>
        <taxon>Bacilli</taxon>
        <taxon>Bacillales</taxon>
        <taxon>Bacillaceae</taxon>
        <taxon>Bacillus</taxon>
        <taxon>Bacillus cereus group</taxon>
    </lineage>
</organism>
<reference evidence="3 4" key="4">
    <citation type="journal article" date="2021" name="Nat. Commun.">
        <title>Cryo-EM structures of an insecticidal Bt toxin reveal its mechanism of action on the membrane.</title>
        <authorList>
            <person name="Byrne M.J."/>
            <person name="Iadanza M.G."/>
            <person name="Perez M.A."/>
            <person name="Maskell D.P."/>
            <person name="George R.M."/>
            <person name="Hesketh E.L."/>
            <person name="Beales P.A."/>
            <person name="Zack M.D."/>
            <person name="Berry C."/>
            <person name="Thompson R.F."/>
        </authorList>
    </citation>
    <scope>STRUCTURE BY ELECTRON MICROSCOPY (3.90 ANGSTROMS)</scope>
</reference>
<dbReference type="PDB" id="7NTX">
    <property type="method" value="EM"/>
    <property type="resolution" value="4.75 A"/>
    <property type="chains" value="A/B/C/D=1-803"/>
</dbReference>
<dbReference type="EMBL" id="MF543028">
    <property type="protein sequence ID" value="ATD53733.1"/>
    <property type="molecule type" value="Genomic_DNA"/>
</dbReference>
<protein>
    <submittedName>
        <fullName evidence="1">Vegetative insecticidal protein</fullName>
    </submittedName>
</protein>
<evidence type="ECO:0000313" key="1">
    <source>
        <dbReference type="EMBL" id="ATD53733.1"/>
    </source>
</evidence>
<dbReference type="SMR" id="A0A290WPI2"/>
<evidence type="ECO:0007829" key="4">
    <source>
        <dbReference type="PDB" id="6YRG"/>
    </source>
</evidence>
<reference evidence="2" key="3">
    <citation type="journal article" date="2020" name="Protein Sci.">
        <title>Crystal structure of a Vip3B family insecticidal protein reveals a new fold and a unique tetrameric assembly.</title>
        <authorList>
            <person name="Zheng M."/>
            <person name="Evdokimov A.G."/>
            <person name="Moshiri F."/>
            <person name="Lowder C."/>
            <person name="Haas J."/>
        </authorList>
    </citation>
    <scope>X-RAY CRYSTALLOGRAPHY (3.19 ANGSTROMS) OF 7-803</scope>
</reference>
<keyword evidence="2 3" id="KW-0002">3D-structure</keyword>
<dbReference type="AlphaFoldDB" id="A0A290WPI2"/>
<name>A0A290WPI2_BACTU</name>
<dbReference type="PDB" id="6YRG">
    <property type="method" value="EM"/>
    <property type="resolution" value="4.80 A"/>
    <property type="chains" value="A/B/C/D=1-803"/>
</dbReference>
<reference evidence="1" key="1">
    <citation type="journal article" date="2017" name="Sci. Rep.">
        <title>Functional characterization of Vip3Ab1 and Vip3Bc1: Two novel insecticidal proteins with differential activity against lepidopteran pests.</title>
        <authorList>
            <person name="Zack M.D."/>
            <person name="Sopko M.S."/>
            <person name="Frey M.L."/>
            <person name="Wang X."/>
            <person name="Tan S.Y."/>
            <person name="Arruda J.M."/>
            <person name="Letherer T.T."/>
            <person name="Narva K.E."/>
        </authorList>
    </citation>
    <scope>NUCLEOTIDE SEQUENCE</scope>
    <source>
        <strain evidence="1">PS46L/DBt11889</strain>
    </source>
</reference>
<evidence type="ECO:0007829" key="2">
    <source>
        <dbReference type="PDB" id="6V1V"/>
    </source>
</evidence>
<accession>A0A290WPI2</accession>
<proteinExistence type="evidence at protein level"/>
<dbReference type="Pfam" id="PF12495">
    <property type="entry name" value="Vip3A_N"/>
    <property type="match status" value="1"/>
</dbReference>
<dbReference type="InterPro" id="IPR022180">
    <property type="entry name" value="Vip3"/>
</dbReference>
<evidence type="ECO:0007829" key="3">
    <source>
        <dbReference type="PDB" id="6YRF"/>
    </source>
</evidence>
<dbReference type="EMDB" id="EMD-10889"/>
<dbReference type="PDBsum" id="6V1V"/>
<gene>
    <name evidence="1" type="primary">vip3Bc1</name>
</gene>
<dbReference type="EMDB" id="EMD-10888"/>
<reference evidence="1" key="2">
    <citation type="submission" date="2017-07" db="EMBL/GenBank/DDBJ databases">
        <title>Vegetative insecticidal proteins useful for control of insect pests.</title>
        <authorList>
            <person name="Armstrong J.M."/>
            <person name="Etter A.J."/>
            <person name="Frey M.L.F."/>
            <person name="Gandra P."/>
            <person name="Letherer T."/>
            <person name="Lin G."/>
            <person name="Madduri K.M."/>
            <person name="Mowrey H.R."/>
            <person name="Narva K."/>
            <person name="Sheets J.J."/>
            <person name="Tan S.Y."/>
        </authorList>
    </citation>
    <scope>NUCLEOTIDE SEQUENCE</scope>
    <source>
        <strain evidence="1">PS46L/DBt11889</strain>
    </source>
</reference>
<dbReference type="PDB" id="6YRF">
    <property type="method" value="EM"/>
    <property type="resolution" value="3.90 A"/>
    <property type="chains" value="A/B/C/D=1-803"/>
</dbReference>
<sequence>MVQKWMQRMIIVDNNKLNVRALPSFIDYFNGIYGFATGIKDIMGMIFKTDTGGSNLTLDEILKNQNLLNDISGKLDGINGDLGDLIAQGNLNSELAKELLKISNEQNQMLNHVNAQLNAINSTLNIYLPKITSMLNEVMKQNHVLSLQIEFLSKQLQEISDKLDIINLNVLINSTLTEITPAYQRIKYVNEKFDELTSTVEKNPKSYQDNVTKEVIENLNELTELAKSVTKNDMDSFEFYLQTFHDVMTGNNLFGRSALKTASELITKENVTTRGSEIGKVYNFLIVLTSLQAKAFLTLTACRKLLGLTDIDYTQIMNHHIDGQKREFRINILPTLSNNFSNPSYSKNRGSDIDDPIVVLEAAPGYALIGFEILNDPLPILKGYQARLKPNYQVDRESMSETIYGDIHKLFCPKQLEQKYYIKDIEFPEGYVITKIVFEKRLNQLGYEVTANFYDPSTGSIDLNKVKVESWKEKSCEEDSCEDEYSIIKAETDGIYMPLGVVSETFLTPIYGFGLTVDEKNQKITLTGKSYLRESLLETDLLNNETYLIASPDGYISSIVENWNITSDNTGSWRANNNNAFVDKADTIKGSSSLYTHKDGEFSQFIGNKLKPKTNYVIQYVIKGRPAIYLKNNKDTLFEDTKNNFSDFQTVTKKFNSGVNPSEIYFLFKNQSEYEAWGNNFIILEIKSLEFLPQMLKPEDWIPSGNVQMKDGGRLEILGDGYFKQFIKLENDSTYHLRLSVKGTGRVSIIDESKYLLFVNVKDEDLTRVIKNTSSKGECFIALEGTYVENSSTIFSNVSIVKE</sequence>